<evidence type="ECO:0000313" key="1">
    <source>
        <dbReference type="EMBL" id="MDT0343361.1"/>
    </source>
</evidence>
<reference evidence="2" key="1">
    <citation type="submission" date="2023-07" db="EMBL/GenBank/DDBJ databases">
        <title>30 novel species of actinomycetes from the DSMZ collection.</title>
        <authorList>
            <person name="Nouioui I."/>
        </authorList>
    </citation>
    <scope>NUCLEOTIDE SEQUENCE [LARGE SCALE GENOMIC DNA]</scope>
    <source>
        <strain evidence="2">DSM 44938</strain>
    </source>
</reference>
<name>A0ABU2MP24_9ACTN</name>
<keyword evidence="2" id="KW-1185">Reference proteome</keyword>
<comment type="caution">
    <text evidence="1">The sequence shown here is derived from an EMBL/GenBank/DDBJ whole genome shotgun (WGS) entry which is preliminary data.</text>
</comment>
<dbReference type="EMBL" id="JAVREL010000005">
    <property type="protein sequence ID" value="MDT0343361.1"/>
    <property type="molecule type" value="Genomic_DNA"/>
</dbReference>
<protein>
    <submittedName>
        <fullName evidence="1">DUF2993 domain-containing protein</fullName>
    </submittedName>
</protein>
<accession>A0ABU2MP24</accession>
<organism evidence="1 2">
    <name type="scientific">Streptomyces litchfieldiae</name>
    <dbReference type="NCBI Taxonomy" id="3075543"/>
    <lineage>
        <taxon>Bacteria</taxon>
        <taxon>Bacillati</taxon>
        <taxon>Actinomycetota</taxon>
        <taxon>Actinomycetes</taxon>
        <taxon>Kitasatosporales</taxon>
        <taxon>Streptomycetaceae</taxon>
        <taxon>Streptomyces</taxon>
    </lineage>
</organism>
<dbReference type="Pfam" id="PF11209">
    <property type="entry name" value="LmeA"/>
    <property type="match status" value="1"/>
</dbReference>
<evidence type="ECO:0000313" key="2">
    <source>
        <dbReference type="Proteomes" id="UP001183246"/>
    </source>
</evidence>
<gene>
    <name evidence="1" type="ORF">RM590_12150</name>
</gene>
<dbReference type="Proteomes" id="UP001183246">
    <property type="component" value="Unassembled WGS sequence"/>
</dbReference>
<dbReference type="InterPro" id="IPR021373">
    <property type="entry name" value="DUF2993"/>
</dbReference>
<proteinExistence type="predicted"/>
<dbReference type="RefSeq" id="WP_311704485.1">
    <property type="nucleotide sequence ID" value="NZ_JAVREL010000005.1"/>
</dbReference>
<sequence>MRALRISSIIFGVLVVLAIVGDRVALWIAEGEVASRARDTLGLASEPSVSVKGFPFLTQVAGGHLDRVDLGLDAYAAQVDGQTLTVSDLSVELEGVELTDGYTGAVAERADGGGLVSYEELTRAYGELLAVSGNGFGVEFGYAEGGRLLLTLQASMMGQSLDVGEVTGDIVLENGTLTLEVDEEEIPDTGGPEVQQAIRDQLDQEHTISGLPDGLTLDSVQPTQEGLALTVTGSNMTIG</sequence>